<protein>
    <submittedName>
        <fullName evidence="2">Uncharacterized protein</fullName>
    </submittedName>
</protein>
<keyword evidence="3" id="KW-1185">Reference proteome</keyword>
<dbReference type="InterPro" id="IPR009057">
    <property type="entry name" value="Homeodomain-like_sf"/>
</dbReference>
<gene>
    <name evidence="2" type="ORF">HMPREF0083_05320</name>
</gene>
<sequence>MAKGRWQEWITPEGLTLLEGWARDGLTDEQIAKNIGISRQTLYDWKKRYPDISYTLKKGKEVVDIEVENALLKRALGYKYVEVTKERMPKKDEFGNIMEDEEGNWIFEMVPIKEVVKEVQPDTTAQIFWLKNRRPDKWRDKQEVEQSGDLQININVRGSKDEHRRND</sequence>
<name>U1WW52_ANEAE</name>
<proteinExistence type="predicted"/>
<evidence type="ECO:0000313" key="2">
    <source>
        <dbReference type="EMBL" id="ERI06478.1"/>
    </source>
</evidence>
<dbReference type="PATRIC" id="fig|649747.3.peg.4789"/>
<dbReference type="HOGENOM" id="CLU_120879_0_0_9"/>
<feature type="compositionally biased region" description="Basic and acidic residues" evidence="1">
    <location>
        <begin position="158"/>
        <end position="167"/>
    </location>
</feature>
<dbReference type="Pfam" id="PF13384">
    <property type="entry name" value="HTH_23"/>
    <property type="match status" value="1"/>
</dbReference>
<organism evidence="2 3">
    <name type="scientific">Aneurinibacillus aneurinilyticus ATCC 12856</name>
    <dbReference type="NCBI Taxonomy" id="649747"/>
    <lineage>
        <taxon>Bacteria</taxon>
        <taxon>Bacillati</taxon>
        <taxon>Bacillota</taxon>
        <taxon>Bacilli</taxon>
        <taxon>Bacillales</taxon>
        <taxon>Paenibacillaceae</taxon>
        <taxon>Aneurinibacillus group</taxon>
        <taxon>Aneurinibacillus</taxon>
    </lineage>
</organism>
<dbReference type="EMBL" id="AWSJ01000322">
    <property type="protein sequence ID" value="ERI06478.1"/>
    <property type="molecule type" value="Genomic_DNA"/>
</dbReference>
<dbReference type="RefSeq" id="WP_021624924.1">
    <property type="nucleotide sequence ID" value="NZ_KE952920.1"/>
</dbReference>
<dbReference type="AlphaFoldDB" id="U1WW52"/>
<dbReference type="GeneID" id="92841825"/>
<dbReference type="Gene3D" id="1.10.10.60">
    <property type="entry name" value="Homeodomain-like"/>
    <property type="match status" value="1"/>
</dbReference>
<comment type="caution">
    <text evidence="2">The sequence shown here is derived from an EMBL/GenBank/DDBJ whole genome shotgun (WGS) entry which is preliminary data.</text>
</comment>
<accession>U1WW52</accession>
<dbReference type="STRING" id="649747.HMPREF0083_05320"/>
<evidence type="ECO:0000313" key="3">
    <source>
        <dbReference type="Proteomes" id="UP000016511"/>
    </source>
</evidence>
<dbReference type="SUPFAM" id="SSF46689">
    <property type="entry name" value="Homeodomain-like"/>
    <property type="match status" value="1"/>
</dbReference>
<feature type="region of interest" description="Disordered" evidence="1">
    <location>
        <begin position="140"/>
        <end position="167"/>
    </location>
</feature>
<dbReference type="eggNOG" id="COG2963">
    <property type="taxonomic scope" value="Bacteria"/>
</dbReference>
<evidence type="ECO:0000256" key="1">
    <source>
        <dbReference type="SAM" id="MobiDB-lite"/>
    </source>
</evidence>
<reference evidence="2 3" key="1">
    <citation type="submission" date="2013-08" db="EMBL/GenBank/DDBJ databases">
        <authorList>
            <person name="Weinstock G."/>
            <person name="Sodergren E."/>
            <person name="Wylie T."/>
            <person name="Fulton L."/>
            <person name="Fulton R."/>
            <person name="Fronick C."/>
            <person name="O'Laughlin M."/>
            <person name="Godfrey J."/>
            <person name="Miner T."/>
            <person name="Herter B."/>
            <person name="Appelbaum E."/>
            <person name="Cordes M."/>
            <person name="Lek S."/>
            <person name="Wollam A."/>
            <person name="Pepin K.H."/>
            <person name="Palsikar V.B."/>
            <person name="Mitreva M."/>
            <person name="Wilson R.K."/>
        </authorList>
    </citation>
    <scope>NUCLEOTIDE SEQUENCE [LARGE SCALE GENOMIC DNA]</scope>
    <source>
        <strain evidence="2 3">ATCC 12856</strain>
    </source>
</reference>
<dbReference type="Proteomes" id="UP000016511">
    <property type="component" value="Unassembled WGS sequence"/>
</dbReference>